<name>A0ABU5RFF7_9PSEU</name>
<evidence type="ECO:0000256" key="3">
    <source>
        <dbReference type="ARBA" id="ARBA00022723"/>
    </source>
</evidence>
<dbReference type="InterPro" id="IPR012292">
    <property type="entry name" value="Globin/Proto"/>
</dbReference>
<evidence type="ECO:0000313" key="5">
    <source>
        <dbReference type="EMBL" id="MEA5364893.1"/>
    </source>
</evidence>
<keyword evidence="6" id="KW-1185">Reference proteome</keyword>
<dbReference type="InterPro" id="IPR009050">
    <property type="entry name" value="Globin-like_sf"/>
</dbReference>
<keyword evidence="3" id="KW-0479">Metal-binding</keyword>
<keyword evidence="1" id="KW-0813">Transport</keyword>
<dbReference type="Gene3D" id="1.10.490.10">
    <property type="entry name" value="Globins"/>
    <property type="match status" value="1"/>
</dbReference>
<dbReference type="SUPFAM" id="SSF46458">
    <property type="entry name" value="Globin-like"/>
    <property type="match status" value="1"/>
</dbReference>
<comment type="caution">
    <text evidence="5">The sequence shown here is derived from an EMBL/GenBank/DDBJ whole genome shotgun (WGS) entry which is preliminary data.</text>
</comment>
<dbReference type="InterPro" id="IPR001486">
    <property type="entry name" value="Hemoglobin_trunc"/>
</dbReference>
<dbReference type="Proteomes" id="UP001304298">
    <property type="component" value="Unassembled WGS sequence"/>
</dbReference>
<accession>A0ABU5RFF7</accession>
<evidence type="ECO:0000256" key="1">
    <source>
        <dbReference type="ARBA" id="ARBA00022448"/>
    </source>
</evidence>
<keyword evidence="4" id="KW-0408">Iron</keyword>
<dbReference type="RefSeq" id="WP_323332982.1">
    <property type="nucleotide sequence ID" value="NZ_JAYFSI010000010.1"/>
</dbReference>
<dbReference type="Pfam" id="PF01152">
    <property type="entry name" value="Bac_globin"/>
    <property type="match status" value="1"/>
</dbReference>
<dbReference type="CDD" id="cd14775">
    <property type="entry name" value="TrHb2_O-like"/>
    <property type="match status" value="1"/>
</dbReference>
<protein>
    <submittedName>
        <fullName evidence="5">Group II truncated hemoglobin</fullName>
    </submittedName>
</protein>
<dbReference type="EMBL" id="JAYFSI010000010">
    <property type="protein sequence ID" value="MEA5364893.1"/>
    <property type="molecule type" value="Genomic_DNA"/>
</dbReference>
<reference evidence="5 6" key="1">
    <citation type="submission" date="2023-12" db="EMBL/GenBank/DDBJ databases">
        <title>Amycolatopsis sp. V23-08.</title>
        <authorList>
            <person name="Somphong A."/>
        </authorList>
    </citation>
    <scope>NUCLEOTIDE SEQUENCE [LARGE SCALE GENOMIC DNA]</scope>
    <source>
        <strain evidence="5 6">V23-08</strain>
    </source>
</reference>
<gene>
    <name evidence="5" type="ORF">VA596_35540</name>
</gene>
<keyword evidence="2" id="KW-0349">Heme</keyword>
<evidence type="ECO:0000313" key="6">
    <source>
        <dbReference type="Proteomes" id="UP001304298"/>
    </source>
</evidence>
<organism evidence="5 6">
    <name type="scientific">Amycolatopsis heterodermiae</name>
    <dbReference type="NCBI Taxonomy" id="3110235"/>
    <lineage>
        <taxon>Bacteria</taxon>
        <taxon>Bacillati</taxon>
        <taxon>Actinomycetota</taxon>
        <taxon>Actinomycetes</taxon>
        <taxon>Pseudonocardiales</taxon>
        <taxon>Pseudonocardiaceae</taxon>
        <taxon>Amycolatopsis</taxon>
    </lineage>
</organism>
<sequence>MIVDYLRYTVPETAAADFEKAAAGHEIERAPGRYLVKVKGGAPFAGIEGFTPDGEPERYETTTPTLYEWAGGHEALVKLLTVFYGHVLEDPLLEPVFRSMDAHHAEHVATWLGEVLGGPAAYTSGHGGHAHMIGRHLGRGITEEQRRRWVTLLLDAADETGLPGDPEFRAAFAGYLEWGSRLAVVFSAPGAQPNLHEPVPHWDWPMPPWPPAPS</sequence>
<evidence type="ECO:0000256" key="2">
    <source>
        <dbReference type="ARBA" id="ARBA00022617"/>
    </source>
</evidence>
<proteinExistence type="predicted"/>
<evidence type="ECO:0000256" key="4">
    <source>
        <dbReference type="ARBA" id="ARBA00023004"/>
    </source>
</evidence>